<protein>
    <submittedName>
        <fullName evidence="2">Putative tick kunitz 16</fullName>
    </submittedName>
</protein>
<evidence type="ECO:0000259" key="1">
    <source>
        <dbReference type="PROSITE" id="PS50279"/>
    </source>
</evidence>
<dbReference type="EMBL" id="GFAC01006543">
    <property type="protein sequence ID" value="JAT92645.1"/>
    <property type="molecule type" value="mRNA"/>
</dbReference>
<dbReference type="GO" id="GO:0004867">
    <property type="term" value="F:serine-type endopeptidase inhibitor activity"/>
    <property type="evidence" value="ECO:0007669"/>
    <property type="project" value="InterPro"/>
</dbReference>
<dbReference type="InterPro" id="IPR036880">
    <property type="entry name" value="Kunitz_BPTI_sf"/>
</dbReference>
<proteinExistence type="evidence at transcript level"/>
<reference evidence="2" key="1">
    <citation type="journal article" date="2017" name="Front. Cell. Infect. Microbiol.">
        <title>The Distinct Transcriptional Response of the Midgut of Amblyomma sculptum and Amblyomma aureolatum Ticks to Rickettsia rickettsii Correlates to Their Differences in Susceptibility to Infection.</title>
        <authorList>
            <person name="Martins L.A."/>
            <person name="Galletti M.F.B.M."/>
            <person name="Ribeiro J.M."/>
            <person name="Fujita A."/>
            <person name="Costa F.B."/>
            <person name="Labruna M.B."/>
            <person name="Daffre S."/>
            <person name="Fogaca A.C."/>
        </authorList>
    </citation>
    <scope>NUCLEOTIDE SEQUENCE</scope>
</reference>
<accession>A0A1E1X044</accession>
<sequence length="139" mass="16226">RCSQKINPRMSGCQGTLVERYAYDRKSGKCVDYYRLDCFDLTGNEFEERIDCLEACNPNSTCLDNRKPQVQSYNRQNDLYYYDPSADFCEKASPRVKQIDLWPKSNLFRSQVKCIKACKPEYKPSKVPKKNHKSRGSTE</sequence>
<feature type="non-terminal residue" evidence="2">
    <location>
        <position position="1"/>
    </location>
</feature>
<dbReference type="Gene3D" id="4.10.410.10">
    <property type="entry name" value="Pancreatic trypsin inhibitor Kunitz domain"/>
    <property type="match status" value="1"/>
</dbReference>
<dbReference type="SUPFAM" id="SSF57362">
    <property type="entry name" value="BPTI-like"/>
    <property type="match status" value="2"/>
</dbReference>
<organism evidence="2">
    <name type="scientific">Amblyomma aureolatum</name>
    <dbReference type="NCBI Taxonomy" id="187763"/>
    <lineage>
        <taxon>Eukaryota</taxon>
        <taxon>Metazoa</taxon>
        <taxon>Ecdysozoa</taxon>
        <taxon>Arthropoda</taxon>
        <taxon>Chelicerata</taxon>
        <taxon>Arachnida</taxon>
        <taxon>Acari</taxon>
        <taxon>Parasitiformes</taxon>
        <taxon>Ixodida</taxon>
        <taxon>Ixodoidea</taxon>
        <taxon>Ixodidae</taxon>
        <taxon>Amblyomminae</taxon>
        <taxon>Amblyomma</taxon>
    </lineage>
</organism>
<dbReference type="AlphaFoldDB" id="A0A1E1X044"/>
<name>A0A1E1X044_9ACAR</name>
<dbReference type="InterPro" id="IPR002223">
    <property type="entry name" value="Kunitz_BPTI"/>
</dbReference>
<feature type="domain" description="BPTI/Kunitz inhibitor" evidence="1">
    <location>
        <begin position="2"/>
        <end position="56"/>
    </location>
</feature>
<evidence type="ECO:0000313" key="2">
    <source>
        <dbReference type="EMBL" id="JAT92645.1"/>
    </source>
</evidence>
<dbReference type="PROSITE" id="PS50279">
    <property type="entry name" value="BPTI_KUNITZ_2"/>
    <property type="match status" value="1"/>
</dbReference>